<dbReference type="Gene3D" id="3.20.20.140">
    <property type="entry name" value="Metal-dependent hydrolases"/>
    <property type="match status" value="1"/>
</dbReference>
<dbReference type="SUPFAM" id="SSF89550">
    <property type="entry name" value="PHP domain-like"/>
    <property type="match status" value="1"/>
</dbReference>
<dbReference type="InterPro" id="IPR016195">
    <property type="entry name" value="Pol/histidinol_Pase-like"/>
</dbReference>
<dbReference type="AlphaFoldDB" id="A0A382TUU1"/>
<accession>A0A382TUU1</accession>
<dbReference type="EMBL" id="UINC01139132">
    <property type="protein sequence ID" value="SVD25492.1"/>
    <property type="molecule type" value="Genomic_DNA"/>
</dbReference>
<protein>
    <submittedName>
        <fullName evidence="1">Uncharacterized protein</fullName>
    </submittedName>
</protein>
<reference evidence="1" key="1">
    <citation type="submission" date="2018-05" db="EMBL/GenBank/DDBJ databases">
        <authorList>
            <person name="Lanie J.A."/>
            <person name="Ng W.-L."/>
            <person name="Kazmierczak K.M."/>
            <person name="Andrzejewski T.M."/>
            <person name="Davidsen T.M."/>
            <person name="Wayne K.J."/>
            <person name="Tettelin H."/>
            <person name="Glass J.I."/>
            <person name="Rusch D."/>
            <person name="Podicherti R."/>
            <person name="Tsui H.-C.T."/>
            <person name="Winkler M.E."/>
        </authorList>
    </citation>
    <scope>NUCLEOTIDE SEQUENCE</scope>
</reference>
<sequence>YPDLAFIHGFEYSSAENVVFAGPGVSPLYERSLEDALGEASGLLTIVAHPHRWGKNRKYWTLPMLDELGTWPDGTEVYNGHYGIESALASGRWPLYNEFWDELLTAGHRLWGYANDDFHDPEDFGNAFNMVLVGEATPSAVIVAAKSGRCYASTGILLEEISVCDERISVRVHMACQGRFVGPGGTVLSSSDGVAFEYSPGDEAYVRFEAEGESGRIFLQPMFLATERDV</sequence>
<proteinExistence type="predicted"/>
<feature type="non-terminal residue" evidence="1">
    <location>
        <position position="1"/>
    </location>
</feature>
<evidence type="ECO:0000313" key="1">
    <source>
        <dbReference type="EMBL" id="SVD25492.1"/>
    </source>
</evidence>
<organism evidence="1">
    <name type="scientific">marine metagenome</name>
    <dbReference type="NCBI Taxonomy" id="408172"/>
    <lineage>
        <taxon>unclassified sequences</taxon>
        <taxon>metagenomes</taxon>
        <taxon>ecological metagenomes</taxon>
    </lineage>
</organism>
<name>A0A382TUU1_9ZZZZ</name>
<gene>
    <name evidence="1" type="ORF">METZ01_LOCUS378346</name>
</gene>